<feature type="transmembrane region" description="Helical" evidence="4">
    <location>
        <begin position="185"/>
        <end position="202"/>
    </location>
</feature>
<feature type="transmembrane region" description="Helical" evidence="4">
    <location>
        <begin position="278"/>
        <end position="297"/>
    </location>
</feature>
<feature type="transmembrane region" description="Helical" evidence="4">
    <location>
        <begin position="72"/>
        <end position="98"/>
    </location>
</feature>
<feature type="transmembrane region" description="Helical" evidence="4">
    <location>
        <begin position="44"/>
        <end position="66"/>
    </location>
</feature>
<gene>
    <name evidence="5" type="primary">yycB</name>
    <name evidence="5" type="ORF">AOPFMNJM_3621</name>
</gene>
<dbReference type="SUPFAM" id="SSF103473">
    <property type="entry name" value="MFS general substrate transporter"/>
    <property type="match status" value="1"/>
</dbReference>
<organism evidence="5 6">
    <name type="scientific">Methylobacterium jeotgali</name>
    <dbReference type="NCBI Taxonomy" id="381630"/>
    <lineage>
        <taxon>Bacteria</taxon>
        <taxon>Pseudomonadati</taxon>
        <taxon>Pseudomonadota</taxon>
        <taxon>Alphaproteobacteria</taxon>
        <taxon>Hyphomicrobiales</taxon>
        <taxon>Methylobacteriaceae</taxon>
        <taxon>Methylobacterium</taxon>
    </lineage>
</organism>
<evidence type="ECO:0000313" key="6">
    <source>
        <dbReference type="Proteomes" id="UP001055102"/>
    </source>
</evidence>
<accession>A0ABQ4T216</accession>
<evidence type="ECO:0000256" key="1">
    <source>
        <dbReference type="ARBA" id="ARBA00022692"/>
    </source>
</evidence>
<keyword evidence="1 4" id="KW-0812">Transmembrane</keyword>
<feature type="transmembrane region" description="Helical" evidence="4">
    <location>
        <begin position="119"/>
        <end position="141"/>
    </location>
</feature>
<protein>
    <submittedName>
        <fullName evidence="5">Transporter YycB</fullName>
    </submittedName>
</protein>
<name>A0ABQ4T216_9HYPH</name>
<dbReference type="InterPro" id="IPR036259">
    <property type="entry name" value="MFS_trans_sf"/>
</dbReference>
<feature type="transmembrane region" description="Helical" evidence="4">
    <location>
        <begin position="240"/>
        <end position="266"/>
    </location>
</feature>
<dbReference type="InterPro" id="IPR011701">
    <property type="entry name" value="MFS"/>
</dbReference>
<dbReference type="EMBL" id="BPQR01000070">
    <property type="protein sequence ID" value="GJE08285.1"/>
    <property type="molecule type" value="Genomic_DNA"/>
</dbReference>
<feature type="transmembrane region" description="Helical" evidence="4">
    <location>
        <begin position="153"/>
        <end position="173"/>
    </location>
</feature>
<keyword evidence="2 4" id="KW-1133">Transmembrane helix</keyword>
<dbReference type="Gene3D" id="1.20.1250.20">
    <property type="entry name" value="MFS general substrate transporter like domains"/>
    <property type="match status" value="1"/>
</dbReference>
<feature type="transmembrane region" description="Helical" evidence="4">
    <location>
        <begin position="12"/>
        <end position="32"/>
    </location>
</feature>
<keyword evidence="6" id="KW-1185">Reference proteome</keyword>
<feature type="transmembrane region" description="Helical" evidence="4">
    <location>
        <begin position="208"/>
        <end position="233"/>
    </location>
</feature>
<reference evidence="5" key="2">
    <citation type="submission" date="2021-08" db="EMBL/GenBank/DDBJ databases">
        <authorList>
            <person name="Tani A."/>
            <person name="Ola A."/>
            <person name="Ogura Y."/>
            <person name="Katsura K."/>
            <person name="Hayashi T."/>
        </authorList>
    </citation>
    <scope>NUCLEOTIDE SEQUENCE</scope>
    <source>
        <strain evidence="5">LMG 23639</strain>
    </source>
</reference>
<evidence type="ECO:0000256" key="4">
    <source>
        <dbReference type="SAM" id="Phobius"/>
    </source>
</evidence>
<evidence type="ECO:0000256" key="2">
    <source>
        <dbReference type="ARBA" id="ARBA00022989"/>
    </source>
</evidence>
<dbReference type="PANTHER" id="PTHR23523">
    <property type="match status" value="1"/>
</dbReference>
<reference evidence="5" key="1">
    <citation type="journal article" date="2021" name="Front. Microbiol.">
        <title>Comprehensive Comparative Genomics and Phenotyping of Methylobacterium Species.</title>
        <authorList>
            <person name="Alessa O."/>
            <person name="Ogura Y."/>
            <person name="Fujitani Y."/>
            <person name="Takami H."/>
            <person name="Hayashi T."/>
            <person name="Sahin N."/>
            <person name="Tani A."/>
        </authorList>
    </citation>
    <scope>NUCLEOTIDE SEQUENCE</scope>
    <source>
        <strain evidence="5">LMG 23639</strain>
    </source>
</reference>
<evidence type="ECO:0000313" key="5">
    <source>
        <dbReference type="EMBL" id="GJE08285.1"/>
    </source>
</evidence>
<dbReference type="Proteomes" id="UP001055102">
    <property type="component" value="Unassembled WGS sequence"/>
</dbReference>
<sequence>MQAASRIETLYLGAALSAAGIGLAGVLMPGIIKRDFPTRTGTVTGLYTMMLCLGAAGGAALSVPLATRFEGAWGVALAAWAVPALAAAAAWAPLALSAGTTSARPPAGTAGANPWRDPLGWQVTGFMGLQSSMAYIMFAWAPTLLQDRGLDPAAAGAAASLMSLGQAPAALLVPILAGRLRRQRLLACALLAATAAAYVATFHGPPALIVPGMLALGAALGGLFGLGLTLIVLRARDAGGAAALSGMVQGGGYSLAALGPFTFGLVRLESLGDGWRGLPTLLFCGICAGAALFALGAGRDRVVGGRA</sequence>
<dbReference type="InterPro" id="IPR052524">
    <property type="entry name" value="MFS_Cyanate_Porter"/>
</dbReference>
<dbReference type="Pfam" id="PF07690">
    <property type="entry name" value="MFS_1"/>
    <property type="match status" value="1"/>
</dbReference>
<comment type="caution">
    <text evidence="5">The sequence shown here is derived from an EMBL/GenBank/DDBJ whole genome shotgun (WGS) entry which is preliminary data.</text>
</comment>
<keyword evidence="3 4" id="KW-0472">Membrane</keyword>
<dbReference type="PANTHER" id="PTHR23523:SF2">
    <property type="entry name" value="2-NITROIMIDAZOLE TRANSPORTER"/>
    <property type="match status" value="1"/>
</dbReference>
<evidence type="ECO:0000256" key="3">
    <source>
        <dbReference type="ARBA" id="ARBA00023136"/>
    </source>
</evidence>
<proteinExistence type="predicted"/>